<dbReference type="GO" id="GO:0016780">
    <property type="term" value="F:phosphotransferase activity, for other substituted phosphate groups"/>
    <property type="evidence" value="ECO:0007669"/>
    <property type="project" value="InterPro"/>
</dbReference>
<dbReference type="Gene3D" id="1.20.120.1760">
    <property type="match status" value="1"/>
</dbReference>
<dbReference type="Pfam" id="PF01066">
    <property type="entry name" value="CDP-OH_P_transf"/>
    <property type="match status" value="1"/>
</dbReference>
<reference evidence="8" key="2">
    <citation type="submission" date="2015-07" db="EMBL/GenBank/DDBJ databases">
        <title>Contrasting host-pathogen interactions and genome evolution in two generalist and specialist microsporidian pathogens of mosquitoes.</title>
        <authorList>
            <consortium name="The Broad Institute Genomics Platform"/>
            <consortium name="The Broad Institute Genome Sequencing Center for Infectious Disease"/>
            <person name="Cuomo C.A."/>
            <person name="Sanscrainte N.D."/>
            <person name="Goldberg J.M."/>
            <person name="Heiman D."/>
            <person name="Young S."/>
            <person name="Zeng Q."/>
            <person name="Becnel J.J."/>
            <person name="Birren B.W."/>
        </authorList>
    </citation>
    <scope>NUCLEOTIDE SEQUENCE [LARGE SCALE GENOMIC DNA]</scope>
    <source>
        <strain evidence="8">USNM 41457</strain>
    </source>
</reference>
<gene>
    <name evidence="7" type="ORF">EDEG_03936</name>
</gene>
<feature type="transmembrane region" description="Helical" evidence="6">
    <location>
        <begin position="193"/>
        <end position="210"/>
    </location>
</feature>
<protein>
    <recommendedName>
        <fullName evidence="9">CDP-alcohol phosphatidyltransferase</fullName>
    </recommendedName>
</protein>
<evidence type="ECO:0000256" key="3">
    <source>
        <dbReference type="ARBA" id="ARBA00022679"/>
    </source>
</evidence>
<keyword evidence="4 6" id="KW-0472">Membrane</keyword>
<dbReference type="EMBL" id="AFBI03000152">
    <property type="protein sequence ID" value="EJW01480.1"/>
    <property type="molecule type" value="Genomic_DNA"/>
</dbReference>
<evidence type="ECO:0000256" key="4">
    <source>
        <dbReference type="ARBA" id="ARBA00023136"/>
    </source>
</evidence>
<dbReference type="HOGENOM" id="CLU_707932_0_0_1"/>
<feature type="transmembrane region" description="Helical" evidence="6">
    <location>
        <begin position="291"/>
        <end position="309"/>
    </location>
</feature>
<reference evidence="7 8" key="1">
    <citation type="submission" date="2011-08" db="EMBL/GenBank/DDBJ databases">
        <authorList>
            <person name="Liu Z.J."/>
            <person name="Shi F.L."/>
            <person name="Lu J.Q."/>
            <person name="Li M."/>
            <person name="Wang Z.L."/>
        </authorList>
    </citation>
    <scope>NUCLEOTIDE SEQUENCE [LARGE SCALE GENOMIC DNA]</scope>
    <source>
        <strain evidence="7 8">USNM 41457</strain>
    </source>
</reference>
<organism evidence="7 8">
    <name type="scientific">Edhazardia aedis (strain USNM 41457)</name>
    <name type="common">Microsporidian parasite</name>
    <dbReference type="NCBI Taxonomy" id="1003232"/>
    <lineage>
        <taxon>Eukaryota</taxon>
        <taxon>Fungi</taxon>
        <taxon>Fungi incertae sedis</taxon>
        <taxon>Microsporidia</taxon>
        <taxon>Edhazardia</taxon>
    </lineage>
</organism>
<feature type="transmembrane region" description="Helical" evidence="6">
    <location>
        <begin position="330"/>
        <end position="362"/>
    </location>
</feature>
<sequence length="390" mass="45648">MGNPQQLENLRKYEYHSTDRSIVYNSILKHYHNFLINLVSKKIHPNVLTFIGLCFMILSTVLTISVDPYLTRGYFPHAETEGIMQYEFFKKIYHYLPLINGILLFLYQTFDALDGKQARRLKLSTPLGQLFDHGCDAVTCFLTAVCLCSSMGISIQYLYLIVLNFISIYYFCNIEEYFTNKFYLGFINGPTEGILAAVITHFLCFFKNNLFNKDGFLYCMPMKKVKLGPFTYNVLQIETVVFVILSLLATLFSILRNRHKGTKSELFMSICNMYCLTFSCFLFFYTTKDLLLKYVAYFEFMFIFNRLNIDIAYSHLKKCSLKECRLDFSFYSYIFFAPIGIVMPLTGFFHMVMFTVAFVAYFEKIKETISEICNFLEINCFTIGEKMKKE</sequence>
<dbReference type="Proteomes" id="UP000003163">
    <property type="component" value="Unassembled WGS sequence"/>
</dbReference>
<comment type="caution">
    <text evidence="7">The sequence shown here is derived from an EMBL/GenBank/DDBJ whole genome shotgun (WGS) entry which is preliminary data.</text>
</comment>
<dbReference type="PIRSF" id="PIRSF015665">
    <property type="entry name" value="CHOPT"/>
    <property type="match status" value="1"/>
</dbReference>
<dbReference type="VEuPathDB" id="MicrosporidiaDB:EDEG_03936"/>
<name>J9DFV1_EDHAE</name>
<keyword evidence="6" id="KW-0812">Transmembrane</keyword>
<feature type="transmembrane region" description="Helical" evidence="6">
    <location>
        <begin position="92"/>
        <end position="110"/>
    </location>
</feature>
<dbReference type="AlphaFoldDB" id="J9DFV1"/>
<proteinExistence type="inferred from homology"/>
<dbReference type="InParanoid" id="J9DFV1"/>
<dbReference type="InterPro" id="IPR048254">
    <property type="entry name" value="CDP_ALCOHOL_P_TRANSF_CS"/>
</dbReference>
<accession>J9DFV1</accession>
<dbReference type="FunCoup" id="J9DFV1">
    <property type="interactions" value="85"/>
</dbReference>
<keyword evidence="8" id="KW-1185">Reference proteome</keyword>
<evidence type="ECO:0000256" key="2">
    <source>
        <dbReference type="ARBA" id="ARBA00010441"/>
    </source>
</evidence>
<dbReference type="STRING" id="1003232.J9DFV1"/>
<keyword evidence="6" id="KW-1133">Transmembrane helix</keyword>
<evidence type="ECO:0000256" key="6">
    <source>
        <dbReference type="SAM" id="Phobius"/>
    </source>
</evidence>
<evidence type="ECO:0000313" key="7">
    <source>
        <dbReference type="EMBL" id="EJW01480.1"/>
    </source>
</evidence>
<dbReference type="InterPro" id="IPR000462">
    <property type="entry name" value="CDP-OH_P_trans"/>
</dbReference>
<dbReference type="GO" id="GO:0008654">
    <property type="term" value="P:phospholipid biosynthetic process"/>
    <property type="evidence" value="ECO:0007669"/>
    <property type="project" value="InterPro"/>
</dbReference>
<evidence type="ECO:0008006" key="9">
    <source>
        <dbReference type="Google" id="ProtNLM"/>
    </source>
</evidence>
<dbReference type="GO" id="GO:0016020">
    <property type="term" value="C:membrane"/>
    <property type="evidence" value="ECO:0007669"/>
    <property type="project" value="UniProtKB-SubCell"/>
</dbReference>
<evidence type="ECO:0000313" key="8">
    <source>
        <dbReference type="Proteomes" id="UP000003163"/>
    </source>
</evidence>
<dbReference type="PROSITE" id="PS00379">
    <property type="entry name" value="CDP_ALCOHOL_P_TRANSF"/>
    <property type="match status" value="1"/>
</dbReference>
<keyword evidence="3 5" id="KW-0808">Transferase</keyword>
<evidence type="ECO:0000256" key="5">
    <source>
        <dbReference type="RuleBase" id="RU003750"/>
    </source>
</evidence>
<feature type="transmembrane region" description="Helical" evidence="6">
    <location>
        <begin position="230"/>
        <end position="254"/>
    </location>
</feature>
<dbReference type="InterPro" id="IPR043130">
    <property type="entry name" value="CDP-OH_PTrfase_TM_dom"/>
</dbReference>
<feature type="transmembrane region" description="Helical" evidence="6">
    <location>
        <begin position="47"/>
        <end position="71"/>
    </location>
</feature>
<comment type="similarity">
    <text evidence="2 5">Belongs to the CDP-alcohol phosphatidyltransferase class-I family.</text>
</comment>
<dbReference type="OMA" id="SVYANCK"/>
<dbReference type="PANTHER" id="PTHR10414:SF37">
    <property type="entry name" value="BB IN A BOXCAR, ISOFORM C"/>
    <property type="match status" value="1"/>
</dbReference>
<feature type="transmembrane region" description="Helical" evidence="6">
    <location>
        <begin position="266"/>
        <end position="285"/>
    </location>
</feature>
<dbReference type="OrthoDB" id="196717at2759"/>
<comment type="subcellular location">
    <subcellularLocation>
        <location evidence="1">Membrane</location>
    </subcellularLocation>
</comment>
<dbReference type="InterPro" id="IPR014472">
    <property type="entry name" value="CHOPT"/>
</dbReference>
<evidence type="ECO:0000256" key="1">
    <source>
        <dbReference type="ARBA" id="ARBA00004370"/>
    </source>
</evidence>
<dbReference type="PANTHER" id="PTHR10414">
    <property type="entry name" value="ETHANOLAMINEPHOSPHOTRANSFERASE"/>
    <property type="match status" value="1"/>
</dbReference>